<dbReference type="AlphaFoldDB" id="A0A8P0TIP4"/>
<reference evidence="1" key="2">
    <citation type="submission" date="2025-08" db="UniProtKB">
        <authorList>
            <consortium name="Ensembl"/>
        </authorList>
    </citation>
    <scope>IDENTIFICATION</scope>
</reference>
<evidence type="ECO:0000313" key="1">
    <source>
        <dbReference type="Ensembl" id="ENSCAFP00000066915.1"/>
    </source>
</evidence>
<protein>
    <submittedName>
        <fullName evidence="1">Uncharacterized protein</fullName>
    </submittedName>
</protein>
<name>A0A8P0TIP4_CANLF</name>
<accession>A0A8P0TIP4</accession>
<dbReference type="Proteomes" id="UP000002254">
    <property type="component" value="Chromosome 7"/>
</dbReference>
<organism evidence="1 2">
    <name type="scientific">Canis lupus familiaris</name>
    <name type="common">Dog</name>
    <name type="synonym">Canis familiaris</name>
    <dbReference type="NCBI Taxonomy" id="9615"/>
    <lineage>
        <taxon>Eukaryota</taxon>
        <taxon>Metazoa</taxon>
        <taxon>Chordata</taxon>
        <taxon>Craniata</taxon>
        <taxon>Vertebrata</taxon>
        <taxon>Euteleostomi</taxon>
        <taxon>Mammalia</taxon>
        <taxon>Eutheria</taxon>
        <taxon>Laurasiatheria</taxon>
        <taxon>Carnivora</taxon>
        <taxon>Caniformia</taxon>
        <taxon>Canidae</taxon>
        <taxon>Canis</taxon>
    </lineage>
</organism>
<evidence type="ECO:0000313" key="2">
    <source>
        <dbReference type="Proteomes" id="UP000002254"/>
    </source>
</evidence>
<dbReference type="Ensembl" id="ENSCAFT00000097088.1">
    <property type="protein sequence ID" value="ENSCAFP00000066915.1"/>
    <property type="gene ID" value="ENSCAFG00000056710.1"/>
</dbReference>
<sequence>MLGLQDWPIQSPAGGSPLFCFLLSRGCKCSTGVLGVHEMSQCNKTKTTIRNSPSPWGLPEGERNCCLSHSVTWYHRLSPSPSCMSPATREVKAEKGRQMGEANGNFSVLFSSLGNKIGIH</sequence>
<reference evidence="1 2" key="1">
    <citation type="journal article" date="2005" name="Nature">
        <title>Genome sequence, comparative analysis and haplotype structure of the domestic dog.</title>
        <authorList>
            <consortium name="Broad Sequencing Platform"/>
            <person name="Lindblad-Toh K."/>
            <person name="Wade C.M."/>
            <person name="Mikkelsen T.S."/>
            <person name="Karlsson E.K."/>
            <person name="Jaffe D.B."/>
            <person name="Kamal M."/>
            <person name="Clamp M."/>
            <person name="Chang J.L."/>
            <person name="Kulbokas E.J. III"/>
            <person name="Zody M.C."/>
            <person name="Mauceli E."/>
            <person name="Xie X."/>
            <person name="Breen M."/>
            <person name="Wayne R.K."/>
            <person name="Ostrander E.A."/>
            <person name="Ponting C.P."/>
            <person name="Galibert F."/>
            <person name="Smith D.R."/>
            <person name="DeJong P.J."/>
            <person name="Kirkness E."/>
            <person name="Alvarez P."/>
            <person name="Biagi T."/>
            <person name="Brockman W."/>
            <person name="Butler J."/>
            <person name="Chin C.W."/>
            <person name="Cook A."/>
            <person name="Cuff J."/>
            <person name="Daly M.J."/>
            <person name="DeCaprio D."/>
            <person name="Gnerre S."/>
            <person name="Grabherr M."/>
            <person name="Kellis M."/>
            <person name="Kleber M."/>
            <person name="Bardeleben C."/>
            <person name="Goodstadt L."/>
            <person name="Heger A."/>
            <person name="Hitte C."/>
            <person name="Kim L."/>
            <person name="Koepfli K.P."/>
            <person name="Parker H.G."/>
            <person name="Pollinger J.P."/>
            <person name="Searle S.M."/>
            <person name="Sutter N.B."/>
            <person name="Thomas R."/>
            <person name="Webber C."/>
            <person name="Baldwin J."/>
            <person name="Abebe A."/>
            <person name="Abouelleil A."/>
            <person name="Aftuck L."/>
            <person name="Ait-Zahra M."/>
            <person name="Aldredge T."/>
            <person name="Allen N."/>
            <person name="An P."/>
            <person name="Anderson S."/>
            <person name="Antoine C."/>
            <person name="Arachchi H."/>
            <person name="Aslam A."/>
            <person name="Ayotte L."/>
            <person name="Bachantsang P."/>
            <person name="Barry A."/>
            <person name="Bayul T."/>
            <person name="Benamara M."/>
            <person name="Berlin A."/>
            <person name="Bessette D."/>
            <person name="Blitshteyn B."/>
            <person name="Bloom T."/>
            <person name="Blye J."/>
            <person name="Boguslavskiy L."/>
            <person name="Bonnet C."/>
            <person name="Boukhgalter B."/>
            <person name="Brown A."/>
            <person name="Cahill P."/>
            <person name="Calixte N."/>
            <person name="Camarata J."/>
            <person name="Cheshatsang Y."/>
            <person name="Chu J."/>
            <person name="Citroen M."/>
            <person name="Collymore A."/>
            <person name="Cooke P."/>
            <person name="Dawoe T."/>
            <person name="Daza R."/>
            <person name="Decktor K."/>
            <person name="DeGray S."/>
            <person name="Dhargay N."/>
            <person name="Dooley K."/>
            <person name="Dooley K."/>
            <person name="Dorje P."/>
            <person name="Dorjee K."/>
            <person name="Dorris L."/>
            <person name="Duffey N."/>
            <person name="Dupes A."/>
            <person name="Egbiremolen O."/>
            <person name="Elong R."/>
            <person name="Falk J."/>
            <person name="Farina A."/>
            <person name="Faro S."/>
            <person name="Ferguson D."/>
            <person name="Ferreira P."/>
            <person name="Fisher S."/>
            <person name="FitzGerald M."/>
            <person name="Foley K."/>
            <person name="Foley C."/>
            <person name="Franke A."/>
            <person name="Friedrich D."/>
            <person name="Gage D."/>
            <person name="Garber M."/>
            <person name="Gearin G."/>
            <person name="Giannoukos G."/>
            <person name="Goode T."/>
            <person name="Goyette A."/>
            <person name="Graham J."/>
            <person name="Grandbois E."/>
            <person name="Gyaltsen K."/>
            <person name="Hafez N."/>
            <person name="Hagopian D."/>
            <person name="Hagos B."/>
            <person name="Hall J."/>
            <person name="Healy C."/>
            <person name="Hegarty R."/>
            <person name="Honan T."/>
            <person name="Horn A."/>
            <person name="Houde N."/>
            <person name="Hughes L."/>
            <person name="Hunnicutt L."/>
            <person name="Husby M."/>
            <person name="Jester B."/>
            <person name="Jones C."/>
            <person name="Kamat A."/>
            <person name="Kanga B."/>
            <person name="Kells C."/>
            <person name="Khazanovich D."/>
            <person name="Kieu A.C."/>
            <person name="Kisner P."/>
            <person name="Kumar M."/>
            <person name="Lance K."/>
            <person name="Landers T."/>
            <person name="Lara M."/>
            <person name="Lee W."/>
            <person name="Leger J.P."/>
            <person name="Lennon N."/>
            <person name="Leuper L."/>
            <person name="LeVine S."/>
            <person name="Liu J."/>
            <person name="Liu X."/>
            <person name="Lokyitsang Y."/>
            <person name="Lokyitsang T."/>
            <person name="Lui A."/>
            <person name="Macdonald J."/>
            <person name="Major J."/>
            <person name="Marabella R."/>
            <person name="Maru K."/>
            <person name="Matthews C."/>
            <person name="McDonough S."/>
            <person name="Mehta T."/>
            <person name="Meldrim J."/>
            <person name="Melnikov A."/>
            <person name="Meneus L."/>
            <person name="Mihalev A."/>
            <person name="Mihova T."/>
            <person name="Miller K."/>
            <person name="Mittelman R."/>
            <person name="Mlenga V."/>
            <person name="Mulrain L."/>
            <person name="Munson G."/>
            <person name="Navidi A."/>
            <person name="Naylor J."/>
            <person name="Nguyen T."/>
            <person name="Nguyen N."/>
            <person name="Nguyen C."/>
            <person name="Nguyen T."/>
            <person name="Nicol R."/>
            <person name="Norbu N."/>
            <person name="Norbu C."/>
            <person name="Novod N."/>
            <person name="Nyima T."/>
            <person name="Olandt P."/>
            <person name="O'Neill B."/>
            <person name="O'Neill K."/>
            <person name="Osman S."/>
            <person name="Oyono L."/>
            <person name="Patti C."/>
            <person name="Perrin D."/>
            <person name="Phunkhang P."/>
            <person name="Pierre F."/>
            <person name="Priest M."/>
            <person name="Rachupka A."/>
            <person name="Raghuraman S."/>
            <person name="Rameau R."/>
            <person name="Ray V."/>
            <person name="Raymond C."/>
            <person name="Rege F."/>
            <person name="Rise C."/>
            <person name="Rogers J."/>
            <person name="Rogov P."/>
            <person name="Sahalie J."/>
            <person name="Settipalli S."/>
            <person name="Sharpe T."/>
            <person name="Shea T."/>
            <person name="Sheehan M."/>
            <person name="Sherpa N."/>
            <person name="Shi J."/>
            <person name="Shih D."/>
            <person name="Sloan J."/>
            <person name="Smith C."/>
            <person name="Sparrow T."/>
            <person name="Stalker J."/>
            <person name="Stange-Thomann N."/>
            <person name="Stavropoulos S."/>
            <person name="Stone C."/>
            <person name="Stone S."/>
            <person name="Sykes S."/>
            <person name="Tchuinga P."/>
            <person name="Tenzing P."/>
            <person name="Tesfaye S."/>
            <person name="Thoulutsang D."/>
            <person name="Thoulutsang Y."/>
            <person name="Topham K."/>
            <person name="Topping I."/>
            <person name="Tsamla T."/>
            <person name="Vassiliev H."/>
            <person name="Venkataraman V."/>
            <person name="Vo A."/>
            <person name="Wangchuk T."/>
            <person name="Wangdi T."/>
            <person name="Weiand M."/>
            <person name="Wilkinson J."/>
            <person name="Wilson A."/>
            <person name="Yadav S."/>
            <person name="Yang S."/>
            <person name="Yang X."/>
            <person name="Young G."/>
            <person name="Yu Q."/>
            <person name="Zainoun J."/>
            <person name="Zembek L."/>
            <person name="Zimmer A."/>
            <person name="Lander E.S."/>
        </authorList>
    </citation>
    <scope>NUCLEOTIDE SEQUENCE [LARGE SCALE GENOMIC DNA]</scope>
    <source>
        <strain evidence="1">Boxer</strain>
    </source>
</reference>
<proteinExistence type="predicted"/>